<dbReference type="PANTHER" id="PTHR44329">
    <property type="entry name" value="SERINE/THREONINE-PROTEIN KINASE TNNI3K-RELATED"/>
    <property type="match status" value="1"/>
</dbReference>
<dbReference type="PROSITE" id="PS00108">
    <property type="entry name" value="PROTEIN_KINASE_ST"/>
    <property type="match status" value="1"/>
</dbReference>
<dbReference type="Gene3D" id="3.30.200.20">
    <property type="entry name" value="Phosphorylase Kinase, domain 1"/>
    <property type="match status" value="1"/>
</dbReference>
<evidence type="ECO:0000256" key="8">
    <source>
        <dbReference type="ARBA" id="ARBA00022777"/>
    </source>
</evidence>
<keyword evidence="16" id="KW-1185">Reference proteome</keyword>
<comment type="catalytic activity">
    <reaction evidence="11">
        <text>L-threonyl-[protein] + ATP = O-phospho-L-threonyl-[protein] + ADP + H(+)</text>
        <dbReference type="Rhea" id="RHEA:46608"/>
        <dbReference type="Rhea" id="RHEA-COMP:11060"/>
        <dbReference type="Rhea" id="RHEA-COMP:11605"/>
        <dbReference type="ChEBI" id="CHEBI:15378"/>
        <dbReference type="ChEBI" id="CHEBI:30013"/>
        <dbReference type="ChEBI" id="CHEBI:30616"/>
        <dbReference type="ChEBI" id="CHEBI:61977"/>
        <dbReference type="ChEBI" id="CHEBI:456216"/>
        <dbReference type="EC" id="2.7.11.1"/>
    </reaction>
</comment>
<dbReference type="FunFam" id="1.10.510.10:FF:000310">
    <property type="entry name" value="Serine/threonine-protein kinase HT1"/>
    <property type="match status" value="1"/>
</dbReference>
<dbReference type="InterPro" id="IPR008271">
    <property type="entry name" value="Ser/Thr_kinase_AS"/>
</dbReference>
<evidence type="ECO:0000256" key="1">
    <source>
        <dbReference type="ARBA" id="ARBA00004514"/>
    </source>
</evidence>
<dbReference type="InterPro" id="IPR001245">
    <property type="entry name" value="Ser-Thr/Tyr_kinase_cat_dom"/>
</dbReference>
<comment type="caution">
    <text evidence="15">The sequence shown here is derived from an EMBL/GenBank/DDBJ whole genome shotgun (WGS) entry which is preliminary data.</text>
</comment>
<dbReference type="GO" id="GO:0005829">
    <property type="term" value="C:cytosol"/>
    <property type="evidence" value="ECO:0007669"/>
    <property type="project" value="UniProtKB-SubCell"/>
</dbReference>
<comment type="subcellular location">
    <subcellularLocation>
        <location evidence="1">Cytoplasm</location>
        <location evidence="1">Cytosol</location>
    </subcellularLocation>
</comment>
<dbReference type="GO" id="GO:0071244">
    <property type="term" value="P:cellular response to carbon dioxide"/>
    <property type="evidence" value="ECO:0007669"/>
    <property type="project" value="UniProtKB-ARBA"/>
</dbReference>
<dbReference type="InterPro" id="IPR051681">
    <property type="entry name" value="Ser/Thr_Kinases-Pseudokinases"/>
</dbReference>
<organism evidence="15 16">
    <name type="scientific">Quillaja saponaria</name>
    <name type="common">Soap bark tree</name>
    <dbReference type="NCBI Taxonomy" id="32244"/>
    <lineage>
        <taxon>Eukaryota</taxon>
        <taxon>Viridiplantae</taxon>
        <taxon>Streptophyta</taxon>
        <taxon>Embryophyta</taxon>
        <taxon>Tracheophyta</taxon>
        <taxon>Spermatophyta</taxon>
        <taxon>Magnoliopsida</taxon>
        <taxon>eudicotyledons</taxon>
        <taxon>Gunneridae</taxon>
        <taxon>Pentapetalae</taxon>
        <taxon>rosids</taxon>
        <taxon>fabids</taxon>
        <taxon>Fabales</taxon>
        <taxon>Quillajaceae</taxon>
        <taxon>Quillaja</taxon>
    </lineage>
</organism>
<dbReference type="PROSITE" id="PS50011">
    <property type="entry name" value="PROTEIN_KINASE_DOM"/>
    <property type="match status" value="1"/>
</dbReference>
<keyword evidence="9" id="KW-0067">ATP-binding</keyword>
<evidence type="ECO:0000256" key="9">
    <source>
        <dbReference type="ARBA" id="ARBA00022840"/>
    </source>
</evidence>
<dbReference type="EMBL" id="JARAOO010000003">
    <property type="protein sequence ID" value="KAJ7977356.1"/>
    <property type="molecule type" value="Genomic_DNA"/>
</dbReference>
<evidence type="ECO:0000313" key="16">
    <source>
        <dbReference type="Proteomes" id="UP001163823"/>
    </source>
</evidence>
<keyword evidence="3" id="KW-0963">Cytoplasm</keyword>
<dbReference type="EC" id="2.7.11.1" evidence="2"/>
<accession>A0AAD7QAG8</accession>
<dbReference type="KEGG" id="qsa:O6P43_006999"/>
<dbReference type="GO" id="GO:0009637">
    <property type="term" value="P:response to blue light"/>
    <property type="evidence" value="ECO:0007669"/>
    <property type="project" value="UniProtKB-ARBA"/>
</dbReference>
<dbReference type="GO" id="GO:0005524">
    <property type="term" value="F:ATP binding"/>
    <property type="evidence" value="ECO:0007669"/>
    <property type="project" value="UniProtKB-KW"/>
</dbReference>
<evidence type="ECO:0000313" key="15">
    <source>
        <dbReference type="EMBL" id="KAJ7977356.1"/>
    </source>
</evidence>
<feature type="compositionally biased region" description="Basic and acidic residues" evidence="13">
    <location>
        <begin position="13"/>
        <end position="25"/>
    </location>
</feature>
<keyword evidence="10" id="KW-0829">Tyrosine-protein kinase</keyword>
<name>A0AAD7QAG8_QUISA</name>
<dbReference type="InterPro" id="IPR000719">
    <property type="entry name" value="Prot_kinase_dom"/>
</dbReference>
<keyword evidence="8 15" id="KW-0418">Kinase</keyword>
<dbReference type="Proteomes" id="UP001163823">
    <property type="component" value="Chromosome 3"/>
</dbReference>
<dbReference type="GO" id="GO:0001659">
    <property type="term" value="P:temperature homeostasis"/>
    <property type="evidence" value="ECO:0007669"/>
    <property type="project" value="UniProtKB-ARBA"/>
</dbReference>
<evidence type="ECO:0000256" key="11">
    <source>
        <dbReference type="ARBA" id="ARBA00047899"/>
    </source>
</evidence>
<dbReference type="PRINTS" id="PR00109">
    <property type="entry name" value="TYRKINASE"/>
</dbReference>
<dbReference type="GO" id="GO:0004713">
    <property type="term" value="F:protein tyrosine kinase activity"/>
    <property type="evidence" value="ECO:0007669"/>
    <property type="project" value="UniProtKB-KW"/>
</dbReference>
<dbReference type="GO" id="GO:0004674">
    <property type="term" value="F:protein serine/threonine kinase activity"/>
    <property type="evidence" value="ECO:0007669"/>
    <property type="project" value="UniProtKB-KW"/>
</dbReference>
<dbReference type="PANTHER" id="PTHR44329:SF271">
    <property type="entry name" value="ATMRK1"/>
    <property type="match status" value="1"/>
</dbReference>
<keyword evidence="7" id="KW-0547">Nucleotide-binding</keyword>
<evidence type="ECO:0000256" key="7">
    <source>
        <dbReference type="ARBA" id="ARBA00022741"/>
    </source>
</evidence>
<gene>
    <name evidence="15" type="ORF">O6P43_006999</name>
</gene>
<evidence type="ECO:0000256" key="4">
    <source>
        <dbReference type="ARBA" id="ARBA00022527"/>
    </source>
</evidence>
<dbReference type="AlphaFoldDB" id="A0AAD7QAG8"/>
<dbReference type="Gene3D" id="1.10.510.10">
    <property type="entry name" value="Transferase(Phosphotransferase) domain 1"/>
    <property type="match status" value="1"/>
</dbReference>
<dbReference type="FunFam" id="3.30.200.20:FF:000034">
    <property type="entry name" value="Kinase suppressor of Ras 1"/>
    <property type="match status" value="1"/>
</dbReference>
<dbReference type="CDD" id="cd13999">
    <property type="entry name" value="STKc_MAP3K-like"/>
    <property type="match status" value="1"/>
</dbReference>
<evidence type="ECO:0000256" key="2">
    <source>
        <dbReference type="ARBA" id="ARBA00012513"/>
    </source>
</evidence>
<evidence type="ECO:0000256" key="6">
    <source>
        <dbReference type="ARBA" id="ARBA00022679"/>
    </source>
</evidence>
<evidence type="ECO:0000256" key="10">
    <source>
        <dbReference type="ARBA" id="ARBA00023137"/>
    </source>
</evidence>
<proteinExistence type="predicted"/>
<keyword evidence="5" id="KW-0597">Phosphoprotein</keyword>
<evidence type="ECO:0000256" key="13">
    <source>
        <dbReference type="SAM" id="MobiDB-lite"/>
    </source>
</evidence>
<evidence type="ECO:0000259" key="14">
    <source>
        <dbReference type="PROSITE" id="PS50011"/>
    </source>
</evidence>
<dbReference type="SMART" id="SM00220">
    <property type="entry name" value="S_TKc"/>
    <property type="match status" value="1"/>
</dbReference>
<dbReference type="SUPFAM" id="SSF56112">
    <property type="entry name" value="Protein kinase-like (PK-like)"/>
    <property type="match status" value="1"/>
</dbReference>
<keyword evidence="4" id="KW-0723">Serine/threonine-protein kinase</keyword>
<dbReference type="Pfam" id="PF07714">
    <property type="entry name" value="PK_Tyr_Ser-Thr"/>
    <property type="match status" value="1"/>
</dbReference>
<comment type="catalytic activity">
    <reaction evidence="12">
        <text>L-seryl-[protein] + ATP = O-phospho-L-seryl-[protein] + ADP + H(+)</text>
        <dbReference type="Rhea" id="RHEA:17989"/>
        <dbReference type="Rhea" id="RHEA-COMP:9863"/>
        <dbReference type="Rhea" id="RHEA-COMP:11604"/>
        <dbReference type="ChEBI" id="CHEBI:15378"/>
        <dbReference type="ChEBI" id="CHEBI:29999"/>
        <dbReference type="ChEBI" id="CHEBI:30616"/>
        <dbReference type="ChEBI" id="CHEBI:83421"/>
        <dbReference type="ChEBI" id="CHEBI:456216"/>
        <dbReference type="EC" id="2.7.11.1"/>
    </reaction>
</comment>
<feature type="region of interest" description="Disordered" evidence="13">
    <location>
        <begin position="1"/>
        <end position="28"/>
    </location>
</feature>
<dbReference type="GO" id="GO:0010114">
    <property type="term" value="P:response to red light"/>
    <property type="evidence" value="ECO:0007669"/>
    <property type="project" value="UniProtKB-ARBA"/>
</dbReference>
<evidence type="ECO:0000256" key="3">
    <source>
        <dbReference type="ARBA" id="ARBA00022490"/>
    </source>
</evidence>
<dbReference type="GO" id="GO:0005886">
    <property type="term" value="C:plasma membrane"/>
    <property type="evidence" value="ECO:0007669"/>
    <property type="project" value="TreeGrafter"/>
</dbReference>
<dbReference type="InterPro" id="IPR011009">
    <property type="entry name" value="Kinase-like_dom_sf"/>
</dbReference>
<evidence type="ECO:0000256" key="5">
    <source>
        <dbReference type="ARBA" id="ARBA00022553"/>
    </source>
</evidence>
<reference evidence="15" key="1">
    <citation type="journal article" date="2023" name="Science">
        <title>Elucidation of the pathway for biosynthesis of saponin adjuvants from the soapbark tree.</title>
        <authorList>
            <person name="Reed J."/>
            <person name="Orme A."/>
            <person name="El-Demerdash A."/>
            <person name="Owen C."/>
            <person name="Martin L.B.B."/>
            <person name="Misra R.C."/>
            <person name="Kikuchi S."/>
            <person name="Rejzek M."/>
            <person name="Martin A.C."/>
            <person name="Harkess A."/>
            <person name="Leebens-Mack J."/>
            <person name="Louveau T."/>
            <person name="Stephenson M.J."/>
            <person name="Osbourn A."/>
        </authorList>
    </citation>
    <scope>NUCLEOTIDE SEQUENCE</scope>
    <source>
        <strain evidence="15">S10</strain>
    </source>
</reference>
<feature type="domain" description="Protein kinase" evidence="14">
    <location>
        <begin position="83"/>
        <end position="364"/>
    </location>
</feature>
<keyword evidence="6" id="KW-0808">Transferase</keyword>
<dbReference type="GO" id="GO:1902456">
    <property type="term" value="P:regulation of stomatal opening"/>
    <property type="evidence" value="ECO:0007669"/>
    <property type="project" value="UniProtKB-ARBA"/>
</dbReference>
<sequence>MAENLNNHVGDAVLDKPKAQEKSLGSKENNVGSISCKDMYCRADKIDFKNWDVQLDRHLSRVLSREREVHLRKEEWEIDLSKLEIRHVIDHGAYGTVYRGTYDGQDVAVKVLDWGEDGMATAAETAALRASFRKEVSVWHKLNHPNVTKFVGASMGTSNLKIPSKSVSSDVHTSLPSLACCVVVDYLPGGTLKKFLIRNRRKKLAFKIVIQLALDLSRGLSYLHSKKIVHRDVKTENMLLNAWRNVKIADFGVARVEAQNPGEMTGETGTLGYMAPEVLDGKPYNRKCDVYSYGICLWEIYCCAMPYPNLSFADVSSAVVRQNLRPEIPRCCPSSLASIMRKCWDANPEKRPNMDEVVRLLEAIDTSKGGGMLPEDQAPGCWCFSAGRGP</sequence>
<protein>
    <recommendedName>
        <fullName evidence="2">non-specific serine/threonine protein kinase</fullName>
        <ecNumber evidence="2">2.7.11.1</ecNumber>
    </recommendedName>
</protein>
<evidence type="ECO:0000256" key="12">
    <source>
        <dbReference type="ARBA" id="ARBA00048679"/>
    </source>
</evidence>